<dbReference type="STRING" id="1198245.SAMN05444858_104152"/>
<keyword evidence="2" id="KW-1133">Transmembrane helix</keyword>
<dbReference type="OrthoDB" id="3690121at2"/>
<proteinExistence type="predicted"/>
<accession>A0A1N6VK37</accession>
<evidence type="ECO:0000313" key="3">
    <source>
        <dbReference type="EMBL" id="SIQ78252.1"/>
    </source>
</evidence>
<keyword evidence="2" id="KW-0472">Membrane</keyword>
<keyword evidence="2" id="KW-0812">Transmembrane</keyword>
<gene>
    <name evidence="3" type="ORF">SAMN05444858_104152</name>
</gene>
<feature type="transmembrane region" description="Helical" evidence="2">
    <location>
        <begin position="40"/>
        <end position="60"/>
    </location>
</feature>
<dbReference type="EMBL" id="FTNF01000004">
    <property type="protein sequence ID" value="SIQ78252.1"/>
    <property type="molecule type" value="Genomic_DNA"/>
</dbReference>
<keyword evidence="4" id="KW-1185">Reference proteome</keyword>
<evidence type="ECO:0000256" key="2">
    <source>
        <dbReference type="SAM" id="Phobius"/>
    </source>
</evidence>
<organism evidence="3 4">
    <name type="scientific">Micromonospora avicenniae</name>
    <dbReference type="NCBI Taxonomy" id="1198245"/>
    <lineage>
        <taxon>Bacteria</taxon>
        <taxon>Bacillati</taxon>
        <taxon>Actinomycetota</taxon>
        <taxon>Actinomycetes</taxon>
        <taxon>Micromonosporales</taxon>
        <taxon>Micromonosporaceae</taxon>
        <taxon>Micromonospora</taxon>
    </lineage>
</organism>
<dbReference type="RefSeq" id="WP_076469572.1">
    <property type="nucleotide sequence ID" value="NZ_FTNF01000004.1"/>
</dbReference>
<sequence>MNEAERLREAMLATERADQDLLDLAAVMREGRRLRRRRRVAGTGAAALVLAVAVSVPVALTSTDPEPQRPADPAAGAHTATPTTAPTPGPTTTAAPTATTGSGRSTPKPVGTVLFSGIRYGVEERVFYVVGVDVPKAPQVKIGLVAGRRDAAGELTPDVLINDVVGRDRHAGFHEIGYDQQGDRRVHPPVPTFGYFVGPAARIIGTVDGREVSATLARWSEDSRVVIFWFDPTVLAPGIRLDGIVARDKRGKPL</sequence>
<dbReference type="Proteomes" id="UP000186004">
    <property type="component" value="Unassembled WGS sequence"/>
</dbReference>
<name>A0A1N6VK37_9ACTN</name>
<feature type="compositionally biased region" description="Low complexity" evidence="1">
    <location>
        <begin position="71"/>
        <end position="101"/>
    </location>
</feature>
<feature type="region of interest" description="Disordered" evidence="1">
    <location>
        <begin position="61"/>
        <end position="108"/>
    </location>
</feature>
<dbReference type="AlphaFoldDB" id="A0A1N6VK37"/>
<reference evidence="3 4" key="1">
    <citation type="submission" date="2017-01" db="EMBL/GenBank/DDBJ databases">
        <authorList>
            <person name="Mah S.A."/>
            <person name="Swanson W.J."/>
            <person name="Moy G.W."/>
            <person name="Vacquier V.D."/>
        </authorList>
    </citation>
    <scope>NUCLEOTIDE SEQUENCE [LARGE SCALE GENOMIC DNA]</scope>
    <source>
        <strain evidence="3 4">DSM 45758</strain>
    </source>
</reference>
<evidence type="ECO:0000256" key="1">
    <source>
        <dbReference type="SAM" id="MobiDB-lite"/>
    </source>
</evidence>
<protein>
    <submittedName>
        <fullName evidence="3">Uncharacterized protein</fullName>
    </submittedName>
</protein>
<evidence type="ECO:0000313" key="4">
    <source>
        <dbReference type="Proteomes" id="UP000186004"/>
    </source>
</evidence>